<accession>A0A225UYC1</accession>
<protein>
    <submittedName>
        <fullName evidence="2">Uncharacterized protein</fullName>
    </submittedName>
</protein>
<evidence type="ECO:0000256" key="1">
    <source>
        <dbReference type="SAM" id="Coils"/>
    </source>
</evidence>
<dbReference type="PANTHER" id="PTHR40866:SF1">
    <property type="entry name" value="BED-TYPE DOMAIN-CONTAINING PROTEIN"/>
    <property type="match status" value="1"/>
</dbReference>
<keyword evidence="3" id="KW-1185">Reference proteome</keyword>
<dbReference type="AlphaFoldDB" id="A0A225UYC1"/>
<feature type="coiled-coil region" evidence="1">
    <location>
        <begin position="307"/>
        <end position="334"/>
    </location>
</feature>
<dbReference type="OrthoDB" id="125057at2759"/>
<dbReference type="InterPro" id="IPR012337">
    <property type="entry name" value="RNaseH-like_sf"/>
</dbReference>
<evidence type="ECO:0000313" key="3">
    <source>
        <dbReference type="Proteomes" id="UP000198211"/>
    </source>
</evidence>
<comment type="caution">
    <text evidence="2">The sequence shown here is derived from an EMBL/GenBank/DDBJ whole genome shotgun (WGS) entry which is preliminary data.</text>
</comment>
<dbReference type="SUPFAM" id="SSF53098">
    <property type="entry name" value="Ribonuclease H-like"/>
    <property type="match status" value="1"/>
</dbReference>
<dbReference type="Proteomes" id="UP000198211">
    <property type="component" value="Unassembled WGS sequence"/>
</dbReference>
<organism evidence="2 3">
    <name type="scientific">Phytophthora megakarya</name>
    <dbReference type="NCBI Taxonomy" id="4795"/>
    <lineage>
        <taxon>Eukaryota</taxon>
        <taxon>Sar</taxon>
        <taxon>Stramenopiles</taxon>
        <taxon>Oomycota</taxon>
        <taxon>Peronosporomycetes</taxon>
        <taxon>Peronosporales</taxon>
        <taxon>Peronosporaceae</taxon>
        <taxon>Phytophthora</taxon>
    </lineage>
</organism>
<evidence type="ECO:0000313" key="2">
    <source>
        <dbReference type="EMBL" id="OWY97973.1"/>
    </source>
</evidence>
<proteinExistence type="predicted"/>
<keyword evidence="1" id="KW-0175">Coiled coil</keyword>
<name>A0A225UYC1_9STRA</name>
<reference evidence="3" key="1">
    <citation type="submission" date="2017-03" db="EMBL/GenBank/DDBJ databases">
        <title>Phytopthora megakarya and P. palmivora, two closely related causual agents of cacao black pod achieved similar genome size and gene model numbers by different mechanisms.</title>
        <authorList>
            <person name="Ali S."/>
            <person name="Shao J."/>
            <person name="Larry D.J."/>
            <person name="Kronmiller B."/>
            <person name="Shen D."/>
            <person name="Strem M.D."/>
            <person name="Melnick R.L."/>
            <person name="Guiltinan M.J."/>
            <person name="Tyler B.M."/>
            <person name="Meinhardt L.W."/>
            <person name="Bailey B.A."/>
        </authorList>
    </citation>
    <scope>NUCLEOTIDE SEQUENCE [LARGE SCALE GENOMIC DNA]</scope>
    <source>
        <strain evidence="3">zdho120</strain>
    </source>
</reference>
<sequence length="470" mass="53363">MSAAPHPSTFTNKQVANFYFRPCRDQYDEVILEYLQCSCGAVRKRAAGTGYTNLMQHIRREHPAYTTEMLAATPGDTGSLVHYVCHSAQNMFGWLEWVVKCNLPLSFCENKLARRYTNLKPTSVETLHRIFFDGWSHASEHYIAVFAWYEMGDSVCCPLLCMAPLVNEETDDHSAESHRSFLTSMLQRDFNKSLEQCVFLVGDNCSVNQRLARLMSVPLVGCASHRLNLVASPQMQEHSEDLELVQTLMVKLRTLRQSATSRRQNHLRPIIRQQTRWSSTFTMLHRFFELLPFLDSDDEELANVLPSAAAKRRLRALLEELKNVESVSKALQGEGVNMLDVRVWFDGLIASKPSYSRYLAPRAAIVNSPDFESGCVQVLKRQAKRLTRAEKAALEPASKSAAASRTSSQDTYELLSTIPPTSNVVERFFSVAWATFGLQRHSLGPYTLEMLLFLRQNSAYWDARTVENAE</sequence>
<dbReference type="PANTHER" id="PTHR40866">
    <property type="entry name" value="BED-TYPE DOMAIN-CONTAINING PROTEIN"/>
    <property type="match status" value="1"/>
</dbReference>
<gene>
    <name evidence="2" type="ORF">PHMEG_00031376</name>
</gene>
<dbReference type="EMBL" id="NBNE01009885">
    <property type="protein sequence ID" value="OWY97973.1"/>
    <property type="molecule type" value="Genomic_DNA"/>
</dbReference>